<dbReference type="Pfam" id="PF14574">
    <property type="entry name" value="RACo_C_ter"/>
    <property type="match status" value="1"/>
</dbReference>
<organism evidence="3 4">
    <name type="scientific">Candidatus Stercoripulliclostridium merdipullorum</name>
    <dbReference type="NCBI Taxonomy" id="2840952"/>
    <lineage>
        <taxon>Bacteria</taxon>
        <taxon>Bacillati</taxon>
        <taxon>Bacillota</taxon>
        <taxon>Clostridia</taxon>
        <taxon>Eubacteriales</taxon>
        <taxon>Candidatus Stercoripulliclostridium</taxon>
    </lineage>
</organism>
<evidence type="ECO:0000259" key="2">
    <source>
        <dbReference type="Pfam" id="PF17651"/>
    </source>
</evidence>
<dbReference type="Pfam" id="PF17651">
    <property type="entry name" value="Raco_middle"/>
    <property type="match status" value="1"/>
</dbReference>
<dbReference type="Proteomes" id="UP000886891">
    <property type="component" value="Unassembled WGS sequence"/>
</dbReference>
<evidence type="ECO:0000313" key="3">
    <source>
        <dbReference type="EMBL" id="HIU99643.1"/>
    </source>
</evidence>
<protein>
    <submittedName>
        <fullName evidence="3">DUF4445 domain-containing protein</fullName>
    </submittedName>
</protein>
<comment type="caution">
    <text evidence="3">The sequence shown here is derived from an EMBL/GenBank/DDBJ whole genome shotgun (WGS) entry which is preliminary data.</text>
</comment>
<dbReference type="PANTHER" id="PTHR42895">
    <property type="entry name" value="IRON-SULFUR CLUSTER-BINDING PROTEIN-RELATED"/>
    <property type="match status" value="1"/>
</dbReference>
<dbReference type="SUPFAM" id="SSF53067">
    <property type="entry name" value="Actin-like ATPase domain"/>
    <property type="match status" value="1"/>
</dbReference>
<dbReference type="EMBL" id="DVOH01000010">
    <property type="protein sequence ID" value="HIU99643.1"/>
    <property type="molecule type" value="Genomic_DNA"/>
</dbReference>
<dbReference type="InterPro" id="IPR027980">
    <property type="entry name" value="RACo_C"/>
</dbReference>
<dbReference type="InterPro" id="IPR052911">
    <property type="entry name" value="Corrinoid_activation_enz"/>
</dbReference>
<sequence>MSALSHYGLAVDLGTTTIEVLFDNLDTGEVVRYTILNPQYKYGKDIVSRIRSAENGRLLEMQKAVVDALNELTAYLVADKRIAKIPRMTVCGNSVMTHILAGVDPSGMARAPYMPKFTDLRFLRGKEIGLKDVEEVVLLPAVSAFVGSDAVAGYAAATNEKSEGATLLVDLGTNGEMIVDNGAGEIFCTSVAAGPTFEGGGIECGRGASDGAIKNIVYHKGELRFETIGSQIKGLSGSALVDAVAILLRLRILDRDGRLSGYAKAPFQDQLRGDRFYLTENVYLSQKDIRSFQTSKSAVYSGIVALIEKAGLDMIDIRRVDIAGALGHNLDLANAIATGLFPRQFGRCISLQGNASARGALACLRSEKFIETCLLISKKAKTVELATDPFFQKEFIANMDFFAAK</sequence>
<accession>A0A9D1NBI9</accession>
<dbReference type="Gene3D" id="3.30.420.480">
    <property type="entry name" value="Domain of unknown function (DUF4445)"/>
    <property type="match status" value="1"/>
</dbReference>
<evidence type="ECO:0000313" key="4">
    <source>
        <dbReference type="Proteomes" id="UP000886891"/>
    </source>
</evidence>
<dbReference type="InterPro" id="IPR041414">
    <property type="entry name" value="Raco-like_middle"/>
</dbReference>
<dbReference type="PANTHER" id="PTHR42895:SF1">
    <property type="entry name" value="IRON-SULFUR CLUSTER PROTEIN"/>
    <property type="match status" value="1"/>
</dbReference>
<feature type="domain" description="RACo C-terminal" evidence="1">
    <location>
        <begin position="166"/>
        <end position="401"/>
    </location>
</feature>
<proteinExistence type="predicted"/>
<dbReference type="InterPro" id="IPR043129">
    <property type="entry name" value="ATPase_NBD"/>
</dbReference>
<gene>
    <name evidence="3" type="ORF">IAB14_00850</name>
</gene>
<name>A0A9D1NBI9_9FIRM</name>
<dbReference type="InterPro" id="IPR042259">
    <property type="entry name" value="Raco-like_middle_sf"/>
</dbReference>
<reference evidence="3" key="2">
    <citation type="journal article" date="2021" name="PeerJ">
        <title>Extensive microbial diversity within the chicken gut microbiome revealed by metagenomics and culture.</title>
        <authorList>
            <person name="Gilroy R."/>
            <person name="Ravi A."/>
            <person name="Getino M."/>
            <person name="Pursley I."/>
            <person name="Horton D.L."/>
            <person name="Alikhan N.F."/>
            <person name="Baker D."/>
            <person name="Gharbi K."/>
            <person name="Hall N."/>
            <person name="Watson M."/>
            <person name="Adriaenssens E.M."/>
            <person name="Foster-Nyarko E."/>
            <person name="Jarju S."/>
            <person name="Secka A."/>
            <person name="Antonio M."/>
            <person name="Oren A."/>
            <person name="Chaudhuri R.R."/>
            <person name="La Ragione R."/>
            <person name="Hildebrand F."/>
            <person name="Pallen M.J."/>
        </authorList>
    </citation>
    <scope>NUCLEOTIDE SEQUENCE</scope>
    <source>
        <strain evidence="3">23406</strain>
    </source>
</reference>
<reference evidence="3" key="1">
    <citation type="submission" date="2020-10" db="EMBL/GenBank/DDBJ databases">
        <authorList>
            <person name="Gilroy R."/>
        </authorList>
    </citation>
    <scope>NUCLEOTIDE SEQUENCE</scope>
    <source>
        <strain evidence="3">23406</strain>
    </source>
</reference>
<dbReference type="AlphaFoldDB" id="A0A9D1NBI9"/>
<evidence type="ECO:0000259" key="1">
    <source>
        <dbReference type="Pfam" id="PF14574"/>
    </source>
</evidence>
<feature type="domain" description="RACo-like middle region" evidence="2">
    <location>
        <begin position="7"/>
        <end position="157"/>
    </location>
</feature>